<evidence type="ECO:0000256" key="2">
    <source>
        <dbReference type="ARBA" id="ARBA00022803"/>
    </source>
</evidence>
<dbReference type="PROSITE" id="PS50005">
    <property type="entry name" value="TPR"/>
    <property type="match status" value="4"/>
</dbReference>
<dbReference type="InterPro" id="IPR019734">
    <property type="entry name" value="TPR_rpt"/>
</dbReference>
<dbReference type="Gene3D" id="3.90.176.10">
    <property type="entry name" value="Toxin ADP-ribosyltransferase, Chain A, domain 1"/>
    <property type="match status" value="1"/>
</dbReference>
<comment type="caution">
    <text evidence="5">The sequence shown here is derived from an EMBL/GenBank/DDBJ whole genome shotgun (WGS) entry which is preliminary data.</text>
</comment>
<evidence type="ECO:0000256" key="3">
    <source>
        <dbReference type="PROSITE-ProRule" id="PRU00339"/>
    </source>
</evidence>
<dbReference type="InterPro" id="IPR003540">
    <property type="entry name" value="ADP-ribosyltransferase"/>
</dbReference>
<name>A0A814E9L3_9BILA</name>
<feature type="repeat" description="TPR" evidence="3">
    <location>
        <begin position="541"/>
        <end position="574"/>
    </location>
</feature>
<feature type="domain" description="ADP ribosyltransferase" evidence="4">
    <location>
        <begin position="233"/>
        <end position="391"/>
    </location>
</feature>
<evidence type="ECO:0000259" key="4">
    <source>
        <dbReference type="Pfam" id="PF03496"/>
    </source>
</evidence>
<organism evidence="5 7">
    <name type="scientific">Adineta steineri</name>
    <dbReference type="NCBI Taxonomy" id="433720"/>
    <lineage>
        <taxon>Eukaryota</taxon>
        <taxon>Metazoa</taxon>
        <taxon>Spiralia</taxon>
        <taxon>Gnathifera</taxon>
        <taxon>Rotifera</taxon>
        <taxon>Eurotatoria</taxon>
        <taxon>Bdelloidea</taxon>
        <taxon>Adinetida</taxon>
        <taxon>Adinetidae</taxon>
        <taxon>Adineta</taxon>
    </lineage>
</organism>
<sequence length="603" mass="70220">MTTSKSSDTKNVHSTSGVSTSATANRCINMQRMQNTLLIWLDNTINENNADCSDTIKQLKRVVNHINTFTDGEECTEYIQTITNNKICMIVSGSLGKHTVPRVHDMSQVDTIFISCSNQEWHKQWTRQWPKIKGVFTDMILICEALKQAAYQCEQNAISISFVAPNKKLDQLNPSFMYTQILKEILLTIDFEQKHIKEYIHYCRDVFVENQYELDNVTKLERDYHDQTPIWWYTSQYFLYSMLNQALRLMNADIIVRMGFFINDLHRDIQRLHSEQFDGQQSGKTITVYRGQCLSKEDFAEMTRTQGGLLSFNNFLSTSRNRDVSLFFAPQTAINPDLVGILFVMSITSTTPFASVSHVSYFHTEDEVLFSMHTIFRIGDIRPMDGNNHLYQVNLTLTNNNDQDLRDLSDQIRQETFPDEEGWYRLGLLLIKMGQFTKAQEIYKVLLHQAANESDKANIYHQLGRTKYTQGEYQEALCYYEKALTIRRQSLPSNHPDLAMSHNNIGNVYYNMDDYQKTLSYYEKALAIRHQSLPSNHPDLGDSYNNIGLVYKNMADYPKALSYYELAVQIEQQSLPTSHPRLQQWRKNLEDMKKKSYFLYPLF</sequence>
<dbReference type="Proteomes" id="UP000663877">
    <property type="component" value="Unassembled WGS sequence"/>
</dbReference>
<evidence type="ECO:0000313" key="7">
    <source>
        <dbReference type="Proteomes" id="UP000663832"/>
    </source>
</evidence>
<dbReference type="SMART" id="SM00028">
    <property type="entry name" value="TPR"/>
    <property type="match status" value="4"/>
</dbReference>
<dbReference type="Proteomes" id="UP000663832">
    <property type="component" value="Unassembled WGS sequence"/>
</dbReference>
<evidence type="ECO:0000256" key="1">
    <source>
        <dbReference type="ARBA" id="ARBA00022737"/>
    </source>
</evidence>
<feature type="repeat" description="TPR" evidence="3">
    <location>
        <begin position="457"/>
        <end position="490"/>
    </location>
</feature>
<dbReference type="Gene3D" id="1.25.40.10">
    <property type="entry name" value="Tetratricopeptide repeat domain"/>
    <property type="match status" value="1"/>
</dbReference>
<dbReference type="AlphaFoldDB" id="A0A814E9L3"/>
<protein>
    <recommendedName>
        <fullName evidence="4">ADP ribosyltransferase domain-containing protein</fullName>
    </recommendedName>
</protein>
<evidence type="ECO:0000313" key="6">
    <source>
        <dbReference type="EMBL" id="CAF0969023.1"/>
    </source>
</evidence>
<dbReference type="PROSITE" id="PS50293">
    <property type="entry name" value="TPR_REGION"/>
    <property type="match status" value="1"/>
</dbReference>
<dbReference type="PANTHER" id="PTHR45641:SF19">
    <property type="entry name" value="NEPHROCYSTIN-3"/>
    <property type="match status" value="1"/>
</dbReference>
<evidence type="ECO:0000313" key="5">
    <source>
        <dbReference type="EMBL" id="CAF0966531.1"/>
    </source>
</evidence>
<dbReference type="InterPro" id="IPR011990">
    <property type="entry name" value="TPR-like_helical_dom_sf"/>
</dbReference>
<accession>A0A814E9L3</accession>
<dbReference type="PROSITE" id="PS51996">
    <property type="entry name" value="TR_MART"/>
    <property type="match status" value="1"/>
</dbReference>
<proteinExistence type="predicted"/>
<dbReference type="SUPFAM" id="SSF56399">
    <property type="entry name" value="ADP-ribosylation"/>
    <property type="match status" value="1"/>
</dbReference>
<dbReference type="EMBL" id="CAJNOM010000066">
    <property type="protein sequence ID" value="CAF0966531.1"/>
    <property type="molecule type" value="Genomic_DNA"/>
</dbReference>
<dbReference type="PANTHER" id="PTHR45641">
    <property type="entry name" value="TETRATRICOPEPTIDE REPEAT PROTEIN (AFU_ORTHOLOGUE AFUA_6G03870)"/>
    <property type="match status" value="1"/>
</dbReference>
<feature type="repeat" description="TPR" evidence="3">
    <location>
        <begin position="499"/>
        <end position="532"/>
    </location>
</feature>
<dbReference type="EMBL" id="CAJNOI010000059">
    <property type="protein sequence ID" value="CAF0969023.1"/>
    <property type="molecule type" value="Genomic_DNA"/>
</dbReference>
<keyword evidence="1" id="KW-0677">Repeat</keyword>
<dbReference type="Pfam" id="PF03496">
    <property type="entry name" value="ADPrib_exo_Tox"/>
    <property type="match status" value="1"/>
</dbReference>
<feature type="repeat" description="TPR" evidence="3">
    <location>
        <begin position="420"/>
        <end position="453"/>
    </location>
</feature>
<dbReference type="SUPFAM" id="SSF48452">
    <property type="entry name" value="TPR-like"/>
    <property type="match status" value="1"/>
</dbReference>
<reference evidence="5" key="1">
    <citation type="submission" date="2021-02" db="EMBL/GenBank/DDBJ databases">
        <authorList>
            <person name="Nowell W R."/>
        </authorList>
    </citation>
    <scope>NUCLEOTIDE SEQUENCE</scope>
</reference>
<dbReference type="Pfam" id="PF13424">
    <property type="entry name" value="TPR_12"/>
    <property type="match status" value="2"/>
</dbReference>
<keyword evidence="7" id="KW-1185">Reference proteome</keyword>
<keyword evidence="2 3" id="KW-0802">TPR repeat</keyword>
<dbReference type="GO" id="GO:0005576">
    <property type="term" value="C:extracellular region"/>
    <property type="evidence" value="ECO:0007669"/>
    <property type="project" value="InterPro"/>
</dbReference>
<gene>
    <name evidence="6" type="ORF">BJG266_LOCUS14231</name>
    <name evidence="5" type="ORF">QVE165_LOCUS13103</name>
</gene>